<gene>
    <name evidence="1" type="ORF">GUJ93_ZPchr0012g19282</name>
</gene>
<sequence>MSFAENQELAPVHRVCVSCGTTRRPKPFSLPPTVPLACNSLQHVPPSALPHASNGVMSKELAAGGTRSGCRCTALGVRLQHCAMSPLHVKENLTTPEKLPVEATNKLWPR</sequence>
<evidence type="ECO:0000313" key="1">
    <source>
        <dbReference type="EMBL" id="KAG8095067.1"/>
    </source>
</evidence>
<protein>
    <submittedName>
        <fullName evidence="1">Uncharacterized protein</fullName>
    </submittedName>
</protein>
<comment type="caution">
    <text evidence="1">The sequence shown here is derived from an EMBL/GenBank/DDBJ whole genome shotgun (WGS) entry which is preliminary data.</text>
</comment>
<name>A0A8J6BSP3_ZIZPA</name>
<evidence type="ECO:0000313" key="2">
    <source>
        <dbReference type="Proteomes" id="UP000729402"/>
    </source>
</evidence>
<organism evidence="1 2">
    <name type="scientific">Zizania palustris</name>
    <name type="common">Northern wild rice</name>
    <dbReference type="NCBI Taxonomy" id="103762"/>
    <lineage>
        <taxon>Eukaryota</taxon>
        <taxon>Viridiplantae</taxon>
        <taxon>Streptophyta</taxon>
        <taxon>Embryophyta</taxon>
        <taxon>Tracheophyta</taxon>
        <taxon>Spermatophyta</taxon>
        <taxon>Magnoliopsida</taxon>
        <taxon>Liliopsida</taxon>
        <taxon>Poales</taxon>
        <taxon>Poaceae</taxon>
        <taxon>BOP clade</taxon>
        <taxon>Oryzoideae</taxon>
        <taxon>Oryzeae</taxon>
        <taxon>Zizaniinae</taxon>
        <taxon>Zizania</taxon>
    </lineage>
</organism>
<dbReference type="Proteomes" id="UP000729402">
    <property type="component" value="Unassembled WGS sequence"/>
</dbReference>
<reference evidence="1" key="1">
    <citation type="journal article" date="2021" name="bioRxiv">
        <title>Whole Genome Assembly and Annotation of Northern Wild Rice, Zizania palustris L., Supports a Whole Genome Duplication in the Zizania Genus.</title>
        <authorList>
            <person name="Haas M."/>
            <person name="Kono T."/>
            <person name="Macchietto M."/>
            <person name="Millas R."/>
            <person name="McGilp L."/>
            <person name="Shao M."/>
            <person name="Duquette J."/>
            <person name="Hirsch C.N."/>
            <person name="Kimball J."/>
        </authorList>
    </citation>
    <scope>NUCLEOTIDE SEQUENCE</scope>
    <source>
        <tissue evidence="1">Fresh leaf tissue</tissue>
    </source>
</reference>
<keyword evidence="2" id="KW-1185">Reference proteome</keyword>
<reference evidence="1" key="2">
    <citation type="submission" date="2021-02" db="EMBL/GenBank/DDBJ databases">
        <authorList>
            <person name="Kimball J.A."/>
            <person name="Haas M.W."/>
            <person name="Macchietto M."/>
            <person name="Kono T."/>
            <person name="Duquette J."/>
            <person name="Shao M."/>
        </authorList>
    </citation>
    <scope>NUCLEOTIDE SEQUENCE</scope>
    <source>
        <tissue evidence="1">Fresh leaf tissue</tissue>
    </source>
</reference>
<proteinExistence type="predicted"/>
<dbReference type="EMBL" id="JAAALK010000080">
    <property type="protein sequence ID" value="KAG8095067.1"/>
    <property type="molecule type" value="Genomic_DNA"/>
</dbReference>
<dbReference type="AlphaFoldDB" id="A0A8J6BSP3"/>
<accession>A0A8J6BSP3</accession>